<organism evidence="5 6">
    <name type="scientific">Bradyrhizobium centrolobii</name>
    <dbReference type="NCBI Taxonomy" id="1505087"/>
    <lineage>
        <taxon>Bacteria</taxon>
        <taxon>Pseudomonadati</taxon>
        <taxon>Pseudomonadota</taxon>
        <taxon>Alphaproteobacteria</taxon>
        <taxon>Hyphomicrobiales</taxon>
        <taxon>Nitrobacteraceae</taxon>
        <taxon>Bradyrhizobium</taxon>
    </lineage>
</organism>
<keyword evidence="2" id="KW-0732">Signal</keyword>
<dbReference type="GO" id="GO:0006865">
    <property type="term" value="P:amino acid transport"/>
    <property type="evidence" value="ECO:0007669"/>
    <property type="project" value="UniProtKB-KW"/>
</dbReference>
<dbReference type="EMBL" id="LUUB01000030">
    <property type="protein sequence ID" value="OAF14293.1"/>
    <property type="molecule type" value="Genomic_DNA"/>
</dbReference>
<keyword evidence="3" id="KW-0029">Amino-acid transport</keyword>
<sequence>MTFLTGPAAVLGEPSLKGHLLAAEEINAQGGILGKRKIETITADEAAGTDANVKELRRMKLSEKIDLFTGVISSGNTPALGPVAEELGALTIFVDGCTDFLWDKAVPNPKFAFRITNIQSADGVTCALAAAQTWPQVKRIAHIHPDYSYGRNAFDHFNIAFSKLVPGTEVVSEGWPKLGTTDFTAHITKAMSSNPDLIVSSVWGGDYVAMYKQALRYGMFNSAKFASTIAFGVAPHAIGKDHPEGVIAGVHANYYFTFPPGNRWPANQRFVEKYYKRWNEYPNFQSDGAYHTLYMYKTAVEKANKLTGGWPEEEAIINQLEGMYFETAAGDLYIRPDNHQGYKDAVTGFSKNVAEYPFQILDPARMITIPIRNITAPPRWPKPGSGHNDPTATYNWIKETWPQVA</sequence>
<dbReference type="Pfam" id="PF13458">
    <property type="entry name" value="Peripla_BP_6"/>
    <property type="match status" value="1"/>
</dbReference>
<evidence type="ECO:0000313" key="6">
    <source>
        <dbReference type="Proteomes" id="UP000076959"/>
    </source>
</evidence>
<protein>
    <recommendedName>
        <fullName evidence="4">Leucine-binding protein domain-containing protein</fullName>
    </recommendedName>
</protein>
<dbReference type="InterPro" id="IPR028081">
    <property type="entry name" value="Leu-bd"/>
</dbReference>
<evidence type="ECO:0000256" key="1">
    <source>
        <dbReference type="ARBA" id="ARBA00010062"/>
    </source>
</evidence>
<proteinExistence type="inferred from homology"/>
<comment type="similarity">
    <text evidence="1">Belongs to the leucine-binding protein family.</text>
</comment>
<dbReference type="SUPFAM" id="SSF53822">
    <property type="entry name" value="Periplasmic binding protein-like I"/>
    <property type="match status" value="1"/>
</dbReference>
<dbReference type="CDD" id="cd06330">
    <property type="entry name" value="PBP1_As_SBP-like"/>
    <property type="match status" value="1"/>
</dbReference>
<keyword evidence="6" id="KW-1185">Reference proteome</keyword>
<evidence type="ECO:0000313" key="5">
    <source>
        <dbReference type="EMBL" id="OAF14293.1"/>
    </source>
</evidence>
<evidence type="ECO:0000256" key="3">
    <source>
        <dbReference type="ARBA" id="ARBA00022970"/>
    </source>
</evidence>
<feature type="domain" description="Leucine-binding protein" evidence="4">
    <location>
        <begin position="3"/>
        <end position="344"/>
    </location>
</feature>
<dbReference type="Proteomes" id="UP000076959">
    <property type="component" value="Unassembled WGS sequence"/>
</dbReference>
<dbReference type="PANTHER" id="PTHR30483">
    <property type="entry name" value="LEUCINE-SPECIFIC-BINDING PROTEIN"/>
    <property type="match status" value="1"/>
</dbReference>
<dbReference type="InterPro" id="IPR051010">
    <property type="entry name" value="BCAA_transport"/>
</dbReference>
<name>A0A176Z4B9_9BRAD</name>
<dbReference type="AlphaFoldDB" id="A0A176Z4B9"/>
<evidence type="ECO:0000259" key="4">
    <source>
        <dbReference type="Pfam" id="PF13458"/>
    </source>
</evidence>
<dbReference type="Gene3D" id="3.40.50.2300">
    <property type="match status" value="2"/>
</dbReference>
<dbReference type="InterPro" id="IPR028082">
    <property type="entry name" value="Peripla_BP_I"/>
</dbReference>
<accession>A0A176Z4B9</accession>
<evidence type="ECO:0000256" key="2">
    <source>
        <dbReference type="ARBA" id="ARBA00022729"/>
    </source>
</evidence>
<comment type="caution">
    <text evidence="5">The sequence shown here is derived from an EMBL/GenBank/DDBJ whole genome shotgun (WGS) entry which is preliminary data.</text>
</comment>
<gene>
    <name evidence="5" type="ORF">AYJ54_42815</name>
</gene>
<dbReference type="STRING" id="1505087.AYJ54_42815"/>
<keyword evidence="3" id="KW-0813">Transport</keyword>
<reference evidence="5 6" key="1">
    <citation type="submission" date="2016-03" db="EMBL/GenBank/DDBJ databases">
        <title>Draft Genome Sequence of the Strain BR 10245 (Bradyrhizobium sp.) isolated from nodules of Centrolobium paraense.</title>
        <authorList>
            <person name="Simoes-Araujo J.L.Sr."/>
            <person name="Barauna A.C."/>
            <person name="Silva K."/>
            <person name="Zilli J.E."/>
        </authorList>
    </citation>
    <scope>NUCLEOTIDE SEQUENCE [LARGE SCALE GENOMIC DNA]</scope>
    <source>
        <strain evidence="5 6">BR 10245</strain>
    </source>
</reference>
<dbReference type="PANTHER" id="PTHR30483:SF37">
    <property type="entry name" value="ABC TRANSPORTER SUBSTRATE-BINDING PROTEIN"/>
    <property type="match status" value="1"/>
</dbReference>